<dbReference type="AlphaFoldDB" id="G7KQ73"/>
<dbReference type="GO" id="GO:0004857">
    <property type="term" value="F:enzyme inhibitor activity"/>
    <property type="evidence" value="ECO:0007669"/>
    <property type="project" value="InterPro"/>
</dbReference>
<dbReference type="InterPro" id="IPR006501">
    <property type="entry name" value="Pectinesterase_inhib_dom"/>
</dbReference>
<dbReference type="NCBIfam" id="TIGR01614">
    <property type="entry name" value="PME_inhib"/>
    <property type="match status" value="1"/>
</dbReference>
<dbReference type="InterPro" id="IPR035513">
    <property type="entry name" value="Invertase/methylesterase_inhib"/>
</dbReference>
<dbReference type="HOGENOM" id="CLU_107780_0_0_1"/>
<reference evidence="1 3" key="1">
    <citation type="journal article" date="2011" name="Nature">
        <title>The Medicago genome provides insight into the evolution of rhizobial symbioses.</title>
        <authorList>
            <person name="Young N.D."/>
            <person name="Debelle F."/>
            <person name="Oldroyd G.E."/>
            <person name="Geurts R."/>
            <person name="Cannon S.B."/>
            <person name="Udvardi M.K."/>
            <person name="Benedito V.A."/>
            <person name="Mayer K.F."/>
            <person name="Gouzy J."/>
            <person name="Schoof H."/>
            <person name="Van de Peer Y."/>
            <person name="Proost S."/>
            <person name="Cook D.R."/>
            <person name="Meyers B.C."/>
            <person name="Spannagl M."/>
            <person name="Cheung F."/>
            <person name="De Mita S."/>
            <person name="Krishnakumar V."/>
            <person name="Gundlach H."/>
            <person name="Zhou S."/>
            <person name="Mudge J."/>
            <person name="Bharti A.K."/>
            <person name="Murray J.D."/>
            <person name="Naoumkina M.A."/>
            <person name="Rosen B."/>
            <person name="Silverstein K.A."/>
            <person name="Tang H."/>
            <person name="Rombauts S."/>
            <person name="Zhao P.X."/>
            <person name="Zhou P."/>
            <person name="Barbe V."/>
            <person name="Bardou P."/>
            <person name="Bechner M."/>
            <person name="Bellec A."/>
            <person name="Berger A."/>
            <person name="Berges H."/>
            <person name="Bidwell S."/>
            <person name="Bisseling T."/>
            <person name="Choisne N."/>
            <person name="Couloux A."/>
            <person name="Denny R."/>
            <person name="Deshpande S."/>
            <person name="Dai X."/>
            <person name="Doyle J.J."/>
            <person name="Dudez A.M."/>
            <person name="Farmer A.D."/>
            <person name="Fouteau S."/>
            <person name="Franken C."/>
            <person name="Gibelin C."/>
            <person name="Gish J."/>
            <person name="Goldstein S."/>
            <person name="Gonzalez A.J."/>
            <person name="Green P.J."/>
            <person name="Hallab A."/>
            <person name="Hartog M."/>
            <person name="Hua A."/>
            <person name="Humphray S.J."/>
            <person name="Jeong D.H."/>
            <person name="Jing Y."/>
            <person name="Jocker A."/>
            <person name="Kenton S.M."/>
            <person name="Kim D.J."/>
            <person name="Klee K."/>
            <person name="Lai H."/>
            <person name="Lang C."/>
            <person name="Lin S."/>
            <person name="Macmil S.L."/>
            <person name="Magdelenat G."/>
            <person name="Matthews L."/>
            <person name="McCorrison J."/>
            <person name="Monaghan E.L."/>
            <person name="Mun J.H."/>
            <person name="Najar F.Z."/>
            <person name="Nicholson C."/>
            <person name="Noirot C."/>
            <person name="O'Bleness M."/>
            <person name="Paule C.R."/>
            <person name="Poulain J."/>
            <person name="Prion F."/>
            <person name="Qin B."/>
            <person name="Qu C."/>
            <person name="Retzel E.F."/>
            <person name="Riddle C."/>
            <person name="Sallet E."/>
            <person name="Samain S."/>
            <person name="Samson N."/>
            <person name="Sanders I."/>
            <person name="Saurat O."/>
            <person name="Scarpelli C."/>
            <person name="Schiex T."/>
            <person name="Segurens B."/>
            <person name="Severin A.J."/>
            <person name="Sherrier D.J."/>
            <person name="Shi R."/>
            <person name="Sims S."/>
            <person name="Singer S.R."/>
            <person name="Sinharoy S."/>
            <person name="Sterck L."/>
            <person name="Viollet A."/>
            <person name="Wang B.B."/>
            <person name="Wang K."/>
            <person name="Wang M."/>
            <person name="Wang X."/>
            <person name="Warfsmann J."/>
            <person name="Weissenbach J."/>
            <person name="White D.D."/>
            <person name="White J.D."/>
            <person name="Wiley G.B."/>
            <person name="Wincker P."/>
            <person name="Xing Y."/>
            <person name="Yang L."/>
            <person name="Yao Z."/>
            <person name="Ying F."/>
            <person name="Zhai J."/>
            <person name="Zhou L."/>
            <person name="Zuber A."/>
            <person name="Denarie J."/>
            <person name="Dixon R.A."/>
            <person name="May G.D."/>
            <person name="Schwartz D.C."/>
            <person name="Rogers J."/>
            <person name="Quetier F."/>
            <person name="Town C.D."/>
            <person name="Roe B.A."/>
        </authorList>
    </citation>
    <scope>NUCLEOTIDE SEQUENCE [LARGE SCALE GENOMIC DNA]</scope>
    <source>
        <strain evidence="1">A17</strain>
        <strain evidence="2 3">cv. Jemalong A17</strain>
    </source>
</reference>
<name>G7KQ73_MEDTR</name>
<dbReference type="PaxDb" id="3880-AES75246"/>
<dbReference type="PANTHER" id="PTHR31890:SF9">
    <property type="entry name" value="PLANT INVERTASE_PECTIN METHYLESTERASE INHIBITOR SUPERFAMILY PROTEIN"/>
    <property type="match status" value="1"/>
</dbReference>
<evidence type="ECO:0000313" key="3">
    <source>
        <dbReference type="Proteomes" id="UP000002051"/>
    </source>
</evidence>
<evidence type="ECO:0000313" key="1">
    <source>
        <dbReference type="EMBL" id="AES75246.2"/>
    </source>
</evidence>
<reference evidence="1 3" key="2">
    <citation type="journal article" date="2014" name="BMC Genomics">
        <title>An improved genome release (version Mt4.0) for the model legume Medicago truncatula.</title>
        <authorList>
            <person name="Tang H."/>
            <person name="Krishnakumar V."/>
            <person name="Bidwell S."/>
            <person name="Rosen B."/>
            <person name="Chan A."/>
            <person name="Zhou S."/>
            <person name="Gentzbittel L."/>
            <person name="Childs K.L."/>
            <person name="Yandell M."/>
            <person name="Gundlach H."/>
            <person name="Mayer K.F."/>
            <person name="Schwartz D.C."/>
            <person name="Town C.D."/>
        </authorList>
    </citation>
    <scope>GENOME REANNOTATION</scope>
    <source>
        <strain evidence="2 3">cv. Jemalong A17</strain>
    </source>
</reference>
<protein>
    <submittedName>
        <fullName evidence="1">Plant invertase/pectin methylesterase inhibitor protein</fullName>
    </submittedName>
</protein>
<sequence length="179" mass="20109">MKSTTQTSLFIFFLCIIFYAPLPSISISLYESLCNEYNNPSRNIQLCLNILKTDPKITSATNYHDLSQHILEKAAQDSQVVFQDFQQAKKRFPNDPAINSCIKEYTDTVIQGFVDAMSSLPVEPKKSRESAIAAGFGANNCQKGFEKPEEKKVLATIHLRNNEIYFLGVIASLSIIHLI</sequence>
<dbReference type="PANTHER" id="PTHR31890">
    <property type="entry name" value="PLANT INVERTASE/PECTIN METHYLESTERASE INHIBITOR SUPERFAMILY PROTEIN"/>
    <property type="match status" value="1"/>
</dbReference>
<organism evidence="1 3">
    <name type="scientific">Medicago truncatula</name>
    <name type="common">Barrel medic</name>
    <name type="synonym">Medicago tribuloides</name>
    <dbReference type="NCBI Taxonomy" id="3880"/>
    <lineage>
        <taxon>Eukaryota</taxon>
        <taxon>Viridiplantae</taxon>
        <taxon>Streptophyta</taxon>
        <taxon>Embryophyta</taxon>
        <taxon>Tracheophyta</taxon>
        <taxon>Spermatophyta</taxon>
        <taxon>Magnoliopsida</taxon>
        <taxon>eudicotyledons</taxon>
        <taxon>Gunneridae</taxon>
        <taxon>Pentapetalae</taxon>
        <taxon>rosids</taxon>
        <taxon>fabids</taxon>
        <taxon>Fabales</taxon>
        <taxon>Fabaceae</taxon>
        <taxon>Papilionoideae</taxon>
        <taxon>50 kb inversion clade</taxon>
        <taxon>NPAAA clade</taxon>
        <taxon>Hologalegina</taxon>
        <taxon>IRL clade</taxon>
        <taxon>Trifolieae</taxon>
        <taxon>Medicago</taxon>
    </lineage>
</organism>
<reference evidence="2" key="3">
    <citation type="submission" date="2015-04" db="UniProtKB">
        <authorList>
            <consortium name="EnsemblPlants"/>
        </authorList>
    </citation>
    <scope>IDENTIFICATION</scope>
    <source>
        <strain evidence="2">cv. Jemalong A17</strain>
    </source>
</reference>
<evidence type="ECO:0000313" key="2">
    <source>
        <dbReference type="EnsemblPlants" id="AES75246"/>
    </source>
</evidence>
<dbReference type="Proteomes" id="UP000002051">
    <property type="component" value="Chromosome 6"/>
</dbReference>
<accession>G7KQ73</accession>
<dbReference type="Gene3D" id="1.20.140.40">
    <property type="entry name" value="Invertase/pectin methylesterase inhibitor family protein"/>
    <property type="match status" value="1"/>
</dbReference>
<dbReference type="SUPFAM" id="SSF101148">
    <property type="entry name" value="Plant invertase/pectin methylesterase inhibitor"/>
    <property type="match status" value="1"/>
</dbReference>
<dbReference type="EMBL" id="CM001222">
    <property type="protein sequence ID" value="AES75246.2"/>
    <property type="molecule type" value="Genomic_DNA"/>
</dbReference>
<gene>
    <name evidence="1" type="ordered locus">MTR_6g034580</name>
</gene>
<keyword evidence="3" id="KW-1185">Reference proteome</keyword>
<proteinExistence type="predicted"/>
<dbReference type="EnsemblPlants" id="AES75246">
    <property type="protein sequence ID" value="AES75246"/>
    <property type="gene ID" value="MTR_6g034580"/>
</dbReference>
<accession>A0A0C3VV48</accession>